<evidence type="ECO:0000256" key="1">
    <source>
        <dbReference type="SAM" id="MobiDB-lite"/>
    </source>
</evidence>
<dbReference type="OrthoDB" id="5301473at2759"/>
<dbReference type="AlphaFoldDB" id="A0A2T3YTP1"/>
<organism evidence="2 3">
    <name type="scientific">Trichoderma asperellum (strain ATCC 204424 / CBS 433.97 / NBRC 101777)</name>
    <dbReference type="NCBI Taxonomy" id="1042311"/>
    <lineage>
        <taxon>Eukaryota</taxon>
        <taxon>Fungi</taxon>
        <taxon>Dikarya</taxon>
        <taxon>Ascomycota</taxon>
        <taxon>Pezizomycotina</taxon>
        <taxon>Sordariomycetes</taxon>
        <taxon>Hypocreomycetidae</taxon>
        <taxon>Hypocreales</taxon>
        <taxon>Hypocreaceae</taxon>
        <taxon>Trichoderma</taxon>
    </lineage>
</organism>
<reference evidence="2 3" key="1">
    <citation type="submission" date="2016-07" db="EMBL/GenBank/DDBJ databases">
        <title>Multiple horizontal gene transfer events from other fungi enriched the ability of initially mycotrophic Trichoderma (Ascomycota) to feed on dead plant biomass.</title>
        <authorList>
            <consortium name="DOE Joint Genome Institute"/>
            <person name="Aerts A."/>
            <person name="Atanasova L."/>
            <person name="Chenthamara K."/>
            <person name="Zhang J."/>
            <person name="Grujic M."/>
            <person name="Henrissat B."/>
            <person name="Kuo A."/>
            <person name="Salamov A."/>
            <person name="Lipzen A."/>
            <person name="Labutti K."/>
            <person name="Barry K."/>
            <person name="Miao Y."/>
            <person name="Rahimi M.J."/>
            <person name="Shen Q."/>
            <person name="Grigoriev I.V."/>
            <person name="Kubicek C.P."/>
            <person name="Druzhinina I.S."/>
        </authorList>
    </citation>
    <scope>NUCLEOTIDE SEQUENCE [LARGE SCALE GENOMIC DNA]</scope>
    <source>
        <strain evidence="2 3">CBS 433.97</strain>
    </source>
</reference>
<evidence type="ECO:0008006" key="4">
    <source>
        <dbReference type="Google" id="ProtNLM"/>
    </source>
</evidence>
<evidence type="ECO:0000313" key="2">
    <source>
        <dbReference type="EMBL" id="PTB35942.1"/>
    </source>
</evidence>
<gene>
    <name evidence="2" type="ORF">M441DRAFT_289044</name>
</gene>
<feature type="compositionally biased region" description="Low complexity" evidence="1">
    <location>
        <begin position="453"/>
        <end position="476"/>
    </location>
</feature>
<accession>A0A2T3YTP1</accession>
<keyword evidence="3" id="KW-1185">Reference proteome</keyword>
<sequence length="702" mass="79665">MDVVYVRWHAGEPQEVAEAVAMSATIPEVAAASGIEAISDIAAASGIAATKRTWKVTVQANDRPSFVATITDPFLEAEYKDVFEDYLRNSDRQHWSLQSLELEDGTDDISRAEDRIQAYGEMLLGEIGLFRPGLLRAEIKEVQLVIAEHHDHASSEEGVRGGIHCLAWELLESVNHPLRPDLHLKVTRVSDFDFAGQPHRPLGPPRSLSSVQGSVNGVFHVLLVIARDFSRRGAARDPEPDLAQWPLMSVQKKLKSRMLLEVVRPGSIEELDEHLKVRAGHGMVFNLVHFDLHGRIMRDEYGNQVPGLLFAKGYQASSPHRHAVPPTHLARATDVAKVLAECRVENVVLNACLSAYNRTGPTTNLAHIFLEHGILNVSAMWFYVHWKTVTTYLGAFYNELLIKGTDFHLAAQRGRDAIRKNPTCRTGKAYEDSFLCVNYTRKFSRLGAVQRESSPTPSTHSADSSTSTTSMKSFMSGKWRGSPRLSDSFLVADEPIMRLELHLLELEYKLMTSRVVYASDLRKASDSDLNVTIERMVSMWLNTNLIDEVFYYKAKDFAKPRFLAGTVSHREKRTRAFNGGYLQLLFPRPVRALRQTLHIIRDVDPVVDPGTQADPLENQRNEDRRVLVERGLQRFAERLHEEGHSYMLFIGSRDAQWWREHLQHLSGEWWLNMAWKYTVHSRYVRDVTLLAGNRREVPRTLQ</sequence>
<dbReference type="STRING" id="1042311.A0A2T3YTP1"/>
<dbReference type="Proteomes" id="UP000240493">
    <property type="component" value="Unassembled WGS sequence"/>
</dbReference>
<name>A0A2T3YTP1_TRIA4</name>
<feature type="region of interest" description="Disordered" evidence="1">
    <location>
        <begin position="448"/>
        <end position="479"/>
    </location>
</feature>
<protein>
    <recommendedName>
        <fullName evidence="4">CHAT domain-containing protein</fullName>
    </recommendedName>
</protein>
<dbReference type="EMBL" id="KZ679272">
    <property type="protein sequence ID" value="PTB35942.1"/>
    <property type="molecule type" value="Genomic_DNA"/>
</dbReference>
<proteinExistence type="predicted"/>
<evidence type="ECO:0000313" key="3">
    <source>
        <dbReference type="Proteomes" id="UP000240493"/>
    </source>
</evidence>